<reference evidence="3" key="3">
    <citation type="submission" date="2016-03" db="UniProtKB">
        <authorList>
            <consortium name="EnsemblProtists"/>
        </authorList>
    </citation>
    <scope>IDENTIFICATION</scope>
</reference>
<dbReference type="PROSITE" id="PS50011">
    <property type="entry name" value="PROTEIN_KINASE_DOM"/>
    <property type="match status" value="1"/>
</dbReference>
<dbReference type="InterPro" id="IPR011009">
    <property type="entry name" value="Kinase-like_dom_sf"/>
</dbReference>
<accession>L1IN47</accession>
<dbReference type="EnsemblProtists" id="EKX37688">
    <property type="protein sequence ID" value="EKX37688"/>
    <property type="gene ID" value="GUITHDRAFT_57958"/>
</dbReference>
<sequence length="90" mass="9923">AKLCDFGLARSLPSGCSHLDSIQLGTGGTPAYQAPEVLKRLPINLKVDLYGFAITLWEMYTALLPWNECTLEQMATRVALYNDRPPIPSV</sequence>
<keyword evidence="4" id="KW-1185">Reference proteome</keyword>
<dbReference type="RefSeq" id="XP_005824668.1">
    <property type="nucleotide sequence ID" value="XM_005824611.1"/>
</dbReference>
<dbReference type="PANTHER" id="PTHR44329:SF214">
    <property type="entry name" value="PROTEIN KINASE DOMAIN-CONTAINING PROTEIN"/>
    <property type="match status" value="1"/>
</dbReference>
<feature type="non-terminal residue" evidence="2">
    <location>
        <position position="1"/>
    </location>
</feature>
<proteinExistence type="predicted"/>
<organism evidence="2">
    <name type="scientific">Guillardia theta (strain CCMP2712)</name>
    <name type="common">Cryptophyte</name>
    <dbReference type="NCBI Taxonomy" id="905079"/>
    <lineage>
        <taxon>Eukaryota</taxon>
        <taxon>Cryptophyceae</taxon>
        <taxon>Pyrenomonadales</taxon>
        <taxon>Geminigeraceae</taxon>
        <taxon>Guillardia</taxon>
    </lineage>
</organism>
<dbReference type="eggNOG" id="KOG0192">
    <property type="taxonomic scope" value="Eukaryota"/>
</dbReference>
<feature type="domain" description="Protein kinase" evidence="1">
    <location>
        <begin position="1"/>
        <end position="90"/>
    </location>
</feature>
<dbReference type="GO" id="GO:0005524">
    <property type="term" value="F:ATP binding"/>
    <property type="evidence" value="ECO:0007669"/>
    <property type="project" value="InterPro"/>
</dbReference>
<reference evidence="2 4" key="1">
    <citation type="journal article" date="2012" name="Nature">
        <title>Algal genomes reveal evolutionary mosaicism and the fate of nucleomorphs.</title>
        <authorList>
            <consortium name="DOE Joint Genome Institute"/>
            <person name="Curtis B.A."/>
            <person name="Tanifuji G."/>
            <person name="Burki F."/>
            <person name="Gruber A."/>
            <person name="Irimia M."/>
            <person name="Maruyama S."/>
            <person name="Arias M.C."/>
            <person name="Ball S.G."/>
            <person name="Gile G.H."/>
            <person name="Hirakawa Y."/>
            <person name="Hopkins J.F."/>
            <person name="Kuo A."/>
            <person name="Rensing S.A."/>
            <person name="Schmutz J."/>
            <person name="Symeonidi A."/>
            <person name="Elias M."/>
            <person name="Eveleigh R.J."/>
            <person name="Herman E.K."/>
            <person name="Klute M.J."/>
            <person name="Nakayama T."/>
            <person name="Obornik M."/>
            <person name="Reyes-Prieto A."/>
            <person name="Armbrust E.V."/>
            <person name="Aves S.J."/>
            <person name="Beiko R.G."/>
            <person name="Coutinho P."/>
            <person name="Dacks J.B."/>
            <person name="Durnford D.G."/>
            <person name="Fast N.M."/>
            <person name="Green B.R."/>
            <person name="Grisdale C.J."/>
            <person name="Hempel F."/>
            <person name="Henrissat B."/>
            <person name="Hoppner M.P."/>
            <person name="Ishida K."/>
            <person name="Kim E."/>
            <person name="Koreny L."/>
            <person name="Kroth P.G."/>
            <person name="Liu Y."/>
            <person name="Malik S.B."/>
            <person name="Maier U.G."/>
            <person name="McRose D."/>
            <person name="Mock T."/>
            <person name="Neilson J.A."/>
            <person name="Onodera N.T."/>
            <person name="Poole A.M."/>
            <person name="Pritham E.J."/>
            <person name="Richards T.A."/>
            <person name="Rocap G."/>
            <person name="Roy S.W."/>
            <person name="Sarai C."/>
            <person name="Schaack S."/>
            <person name="Shirato S."/>
            <person name="Slamovits C.H."/>
            <person name="Spencer D.F."/>
            <person name="Suzuki S."/>
            <person name="Worden A.Z."/>
            <person name="Zauner S."/>
            <person name="Barry K."/>
            <person name="Bell C."/>
            <person name="Bharti A.K."/>
            <person name="Crow J.A."/>
            <person name="Grimwood J."/>
            <person name="Kramer R."/>
            <person name="Lindquist E."/>
            <person name="Lucas S."/>
            <person name="Salamov A."/>
            <person name="McFadden G.I."/>
            <person name="Lane C.E."/>
            <person name="Keeling P.J."/>
            <person name="Gray M.W."/>
            <person name="Grigoriev I.V."/>
            <person name="Archibald J.M."/>
        </authorList>
    </citation>
    <scope>NUCLEOTIDE SEQUENCE</scope>
    <source>
        <strain evidence="2 4">CCMP2712</strain>
    </source>
</reference>
<feature type="non-terminal residue" evidence="2">
    <location>
        <position position="90"/>
    </location>
</feature>
<dbReference type="EMBL" id="JH993056">
    <property type="protein sequence ID" value="EKX37688.1"/>
    <property type="molecule type" value="Genomic_DNA"/>
</dbReference>
<gene>
    <name evidence="2" type="ORF">GUITHDRAFT_57958</name>
</gene>
<dbReference type="InterPro" id="IPR051681">
    <property type="entry name" value="Ser/Thr_Kinases-Pseudokinases"/>
</dbReference>
<dbReference type="GeneID" id="17294411"/>
<dbReference type="SUPFAM" id="SSF56112">
    <property type="entry name" value="Protein kinase-like (PK-like)"/>
    <property type="match status" value="1"/>
</dbReference>
<evidence type="ECO:0000313" key="2">
    <source>
        <dbReference type="EMBL" id="EKX37688.1"/>
    </source>
</evidence>
<dbReference type="PaxDb" id="55529-EKX37688"/>
<evidence type="ECO:0000313" key="4">
    <source>
        <dbReference type="Proteomes" id="UP000011087"/>
    </source>
</evidence>
<dbReference type="AlphaFoldDB" id="L1IN47"/>
<dbReference type="Pfam" id="PF00069">
    <property type="entry name" value="Pkinase"/>
    <property type="match status" value="1"/>
</dbReference>
<protein>
    <recommendedName>
        <fullName evidence="1">Protein kinase domain-containing protein</fullName>
    </recommendedName>
</protein>
<dbReference type="Proteomes" id="UP000011087">
    <property type="component" value="Unassembled WGS sequence"/>
</dbReference>
<dbReference type="STRING" id="905079.L1IN47"/>
<evidence type="ECO:0000259" key="1">
    <source>
        <dbReference type="PROSITE" id="PS50011"/>
    </source>
</evidence>
<dbReference type="KEGG" id="gtt:GUITHDRAFT_57958"/>
<name>L1IN47_GUITC</name>
<dbReference type="HOGENOM" id="CLU_2447440_0_0_1"/>
<dbReference type="GO" id="GO:0004674">
    <property type="term" value="F:protein serine/threonine kinase activity"/>
    <property type="evidence" value="ECO:0007669"/>
    <property type="project" value="TreeGrafter"/>
</dbReference>
<evidence type="ECO:0000313" key="3">
    <source>
        <dbReference type="EnsemblProtists" id="EKX37688"/>
    </source>
</evidence>
<dbReference type="Gene3D" id="1.10.510.10">
    <property type="entry name" value="Transferase(Phosphotransferase) domain 1"/>
    <property type="match status" value="1"/>
</dbReference>
<dbReference type="InterPro" id="IPR000719">
    <property type="entry name" value="Prot_kinase_dom"/>
</dbReference>
<reference evidence="4" key="2">
    <citation type="submission" date="2012-11" db="EMBL/GenBank/DDBJ databases">
        <authorList>
            <person name="Kuo A."/>
            <person name="Curtis B.A."/>
            <person name="Tanifuji G."/>
            <person name="Burki F."/>
            <person name="Gruber A."/>
            <person name="Irimia M."/>
            <person name="Maruyama S."/>
            <person name="Arias M.C."/>
            <person name="Ball S.G."/>
            <person name="Gile G.H."/>
            <person name="Hirakawa Y."/>
            <person name="Hopkins J.F."/>
            <person name="Rensing S.A."/>
            <person name="Schmutz J."/>
            <person name="Symeonidi A."/>
            <person name="Elias M."/>
            <person name="Eveleigh R.J."/>
            <person name="Herman E.K."/>
            <person name="Klute M.J."/>
            <person name="Nakayama T."/>
            <person name="Obornik M."/>
            <person name="Reyes-Prieto A."/>
            <person name="Armbrust E.V."/>
            <person name="Aves S.J."/>
            <person name="Beiko R.G."/>
            <person name="Coutinho P."/>
            <person name="Dacks J.B."/>
            <person name="Durnford D.G."/>
            <person name="Fast N.M."/>
            <person name="Green B.R."/>
            <person name="Grisdale C."/>
            <person name="Hempe F."/>
            <person name="Henrissat B."/>
            <person name="Hoppner M.P."/>
            <person name="Ishida K.-I."/>
            <person name="Kim E."/>
            <person name="Koreny L."/>
            <person name="Kroth P.G."/>
            <person name="Liu Y."/>
            <person name="Malik S.-B."/>
            <person name="Maier U.G."/>
            <person name="McRose D."/>
            <person name="Mock T."/>
            <person name="Neilson J.A."/>
            <person name="Onodera N.T."/>
            <person name="Poole A.M."/>
            <person name="Pritham E.J."/>
            <person name="Richards T.A."/>
            <person name="Rocap G."/>
            <person name="Roy S.W."/>
            <person name="Sarai C."/>
            <person name="Schaack S."/>
            <person name="Shirato S."/>
            <person name="Slamovits C.H."/>
            <person name="Spencer D.F."/>
            <person name="Suzuki S."/>
            <person name="Worden A.Z."/>
            <person name="Zauner S."/>
            <person name="Barry K."/>
            <person name="Bell C."/>
            <person name="Bharti A.K."/>
            <person name="Crow J.A."/>
            <person name="Grimwood J."/>
            <person name="Kramer R."/>
            <person name="Lindquist E."/>
            <person name="Lucas S."/>
            <person name="Salamov A."/>
            <person name="McFadden G.I."/>
            <person name="Lane C.E."/>
            <person name="Keeling P.J."/>
            <person name="Gray M.W."/>
            <person name="Grigoriev I.V."/>
            <person name="Archibald J.M."/>
        </authorList>
    </citation>
    <scope>NUCLEOTIDE SEQUENCE</scope>
    <source>
        <strain evidence="4">CCMP2712</strain>
    </source>
</reference>
<dbReference type="PANTHER" id="PTHR44329">
    <property type="entry name" value="SERINE/THREONINE-PROTEIN KINASE TNNI3K-RELATED"/>
    <property type="match status" value="1"/>
</dbReference>
<dbReference type="OrthoDB" id="4062651at2759"/>